<keyword evidence="4" id="KW-0067">ATP-binding</keyword>
<keyword evidence="4" id="KW-0547">Nucleotide-binding</keyword>
<evidence type="ECO:0000256" key="2">
    <source>
        <dbReference type="SAM" id="Phobius"/>
    </source>
</evidence>
<evidence type="ECO:0000256" key="1">
    <source>
        <dbReference type="SAM" id="MobiDB-lite"/>
    </source>
</evidence>
<dbReference type="Proteomes" id="UP000317039">
    <property type="component" value="Chromosome"/>
</dbReference>
<feature type="domain" description="Novel STAND NTPase 1" evidence="3">
    <location>
        <begin position="23"/>
        <end position="288"/>
    </location>
</feature>
<dbReference type="EMBL" id="CP041695">
    <property type="protein sequence ID" value="QDP81685.1"/>
    <property type="molecule type" value="Genomic_DNA"/>
</dbReference>
<keyword evidence="2" id="KW-1133">Transmembrane helix</keyword>
<dbReference type="InterPro" id="IPR049052">
    <property type="entry name" value="nSTAND1"/>
</dbReference>
<sequence>MVSGETTTEYEAPTRTPDDSDCPYLGLAPYRRRDRDLFFGRTHATAEFADLVREAAGDASGMVILIGASGAGKSSLLAAGLVPAVSDWDVTTITPGTDPLTTLAAAYGIDGGDLTADDIVTALTAQRLDRQRLLIVDQFEEFFTGCGSESARAEFLAALHRCATEHTAAVVLALRADYYAPCLAYSSLQGALEKRSYILGPMRPDELAQAVTGPARLAGLELEAGLDELIIADLCGVGDHHDRHSYDPGLLPLFSQALAATWRHRTGHRLTVAGYRSTGGISNPVAAKDAARIDPLTRTLPETQPAQRHPNGAGEHRYTTAGAVLLLLFIVLITVGVAAYT</sequence>
<dbReference type="InterPro" id="IPR027417">
    <property type="entry name" value="P-loop_NTPase"/>
</dbReference>
<gene>
    <name evidence="4" type="ORF">FOH10_26140</name>
</gene>
<dbReference type="Pfam" id="PF20703">
    <property type="entry name" value="nSTAND1"/>
    <property type="match status" value="1"/>
</dbReference>
<reference evidence="4 5" key="1">
    <citation type="submission" date="2019-07" db="EMBL/GenBank/DDBJ databases">
        <title>Complete Genome Sequence and Methylome Analysis of Nocardia otitidis-caviarum NEB252.</title>
        <authorList>
            <person name="Fomenkov A."/>
            <person name="Anton B.P."/>
            <person name="Vincze T."/>
            <person name="Roberts R.J."/>
        </authorList>
    </citation>
    <scope>NUCLEOTIDE SEQUENCE [LARGE SCALE GENOMIC DNA]</scope>
    <source>
        <strain evidence="4 5">NEB252</strain>
    </source>
</reference>
<evidence type="ECO:0000313" key="4">
    <source>
        <dbReference type="EMBL" id="QDP81685.1"/>
    </source>
</evidence>
<keyword evidence="2" id="KW-0472">Membrane</keyword>
<evidence type="ECO:0000259" key="3">
    <source>
        <dbReference type="Pfam" id="PF20703"/>
    </source>
</evidence>
<dbReference type="SUPFAM" id="SSF52540">
    <property type="entry name" value="P-loop containing nucleoside triphosphate hydrolases"/>
    <property type="match status" value="1"/>
</dbReference>
<feature type="region of interest" description="Disordered" evidence="1">
    <location>
        <begin position="1"/>
        <end position="21"/>
    </location>
</feature>
<evidence type="ECO:0000313" key="5">
    <source>
        <dbReference type="Proteomes" id="UP000317039"/>
    </source>
</evidence>
<dbReference type="KEGG" id="nod:FOH10_26140"/>
<dbReference type="RefSeq" id="WP_143982710.1">
    <property type="nucleotide sequence ID" value="NZ_CP041695.1"/>
</dbReference>
<keyword evidence="2" id="KW-0812">Transmembrane</keyword>
<proteinExistence type="predicted"/>
<feature type="transmembrane region" description="Helical" evidence="2">
    <location>
        <begin position="318"/>
        <end position="340"/>
    </location>
</feature>
<dbReference type="GO" id="GO:0005524">
    <property type="term" value="F:ATP binding"/>
    <property type="evidence" value="ECO:0007669"/>
    <property type="project" value="UniProtKB-KW"/>
</dbReference>
<protein>
    <submittedName>
        <fullName evidence="4">ATP-binding protein</fullName>
    </submittedName>
</protein>
<dbReference type="GeneID" id="80335846"/>
<dbReference type="AlphaFoldDB" id="A0A516NS00"/>
<name>A0A516NS00_9NOCA</name>
<organism evidence="4 5">
    <name type="scientific">Nocardia otitidiscaviarum</name>
    <dbReference type="NCBI Taxonomy" id="1823"/>
    <lineage>
        <taxon>Bacteria</taxon>
        <taxon>Bacillati</taxon>
        <taxon>Actinomycetota</taxon>
        <taxon>Actinomycetes</taxon>
        <taxon>Mycobacteriales</taxon>
        <taxon>Nocardiaceae</taxon>
        <taxon>Nocardia</taxon>
    </lineage>
</organism>
<accession>A0A516NS00</accession>